<dbReference type="AlphaFoldDB" id="A0A0N0ITV2"/>
<gene>
    <name evidence="2" type="ORF">AOB46_22000</name>
</gene>
<feature type="transmembrane region" description="Helical" evidence="1">
    <location>
        <begin position="358"/>
        <end position="377"/>
    </location>
</feature>
<organism evidence="2 3">
    <name type="scientific">Chryseobacterium indologenes</name>
    <name type="common">Flavobacterium indologenes</name>
    <dbReference type="NCBI Taxonomy" id="253"/>
    <lineage>
        <taxon>Bacteria</taxon>
        <taxon>Pseudomonadati</taxon>
        <taxon>Bacteroidota</taxon>
        <taxon>Flavobacteriia</taxon>
        <taxon>Flavobacteriales</taxon>
        <taxon>Weeksellaceae</taxon>
        <taxon>Chryseobacterium group</taxon>
        <taxon>Chryseobacterium</taxon>
    </lineage>
</organism>
<name>A0A0N0ITV2_CHRID</name>
<accession>A0A0N0ITV2</accession>
<reference evidence="3" key="2">
    <citation type="submission" date="2015-09" db="EMBL/GenBank/DDBJ databases">
        <title>Draft genome sequence of a multidrug-resistant Chryseobacterium indologenes isolate from Malaysia.</title>
        <authorList>
            <person name="Yu C.Y."/>
            <person name="Ang G.Y."/>
            <person name="Chan K.-G."/>
        </authorList>
    </citation>
    <scope>NUCLEOTIDE SEQUENCE [LARGE SCALE GENOMIC DNA]</scope>
    <source>
        <strain evidence="3">CI_885</strain>
    </source>
</reference>
<evidence type="ECO:0000313" key="2">
    <source>
        <dbReference type="EMBL" id="KPE49073.1"/>
    </source>
</evidence>
<feature type="transmembrane region" description="Helical" evidence="1">
    <location>
        <begin position="317"/>
        <end position="337"/>
    </location>
</feature>
<evidence type="ECO:0000313" key="3">
    <source>
        <dbReference type="Proteomes" id="UP000037953"/>
    </source>
</evidence>
<keyword evidence="1" id="KW-0812">Transmembrane</keyword>
<reference evidence="2 3" key="1">
    <citation type="journal article" date="2015" name="Genom Data">
        <title>Draft genome sequence of a multidrug-resistant Chryseobacterium indologenes isolate from Malaysia.</title>
        <authorList>
            <person name="Yu C.Y."/>
            <person name="Ang G.Y."/>
            <person name="Cheng H.J."/>
            <person name="Cheong Y.M."/>
            <person name="Yin W.F."/>
            <person name="Chan K.G."/>
        </authorList>
    </citation>
    <scope>NUCLEOTIDE SEQUENCE [LARGE SCALE GENOMIC DNA]</scope>
    <source>
        <strain evidence="2 3">CI_885</strain>
    </source>
</reference>
<feature type="transmembrane region" description="Helical" evidence="1">
    <location>
        <begin position="129"/>
        <end position="150"/>
    </location>
</feature>
<evidence type="ECO:0000256" key="1">
    <source>
        <dbReference type="SAM" id="Phobius"/>
    </source>
</evidence>
<comment type="caution">
    <text evidence="2">The sequence shown here is derived from an EMBL/GenBank/DDBJ whole genome shotgun (WGS) entry which is preliminary data.</text>
</comment>
<proteinExistence type="predicted"/>
<keyword evidence="1" id="KW-0472">Membrane</keyword>
<feature type="transmembrane region" description="Helical" evidence="1">
    <location>
        <begin position="252"/>
        <end position="272"/>
    </location>
</feature>
<feature type="transmembrane region" description="Helical" evidence="1">
    <location>
        <begin position="186"/>
        <end position="205"/>
    </location>
</feature>
<feature type="transmembrane region" description="Helical" evidence="1">
    <location>
        <begin position="156"/>
        <end position="174"/>
    </location>
</feature>
<evidence type="ECO:0008006" key="4">
    <source>
        <dbReference type="Google" id="ProtNLM"/>
    </source>
</evidence>
<sequence>MPMKNDNLLNVSQYTFLKEIELYSVDDELNVLLYKNTSFEVSGVLYSIIKHLKEGMSIKNIYDRLDFKDINFENFKTLIVNKIDELLQEVSGTVDKVQVDSIHKLFDLLNAGTTEILSGKLSFLFKRGVLIPLCVLFFSSLVLVFSGSLHVHKANISLNHVWIMYLCFFVIGVFHELGHSSASKYYGAKPSSISMGIFLIFPVFYTDVTKTWGLDRNKRITTSLGGIYFQMIIHLMLLGSLFLNIEKPIKEYIYYILLQNIGLMIFNINPFFKTDGYWVVSDLFGIRNLNTKSKEIIKYLLKGQHHPDYLFKDNVALYVYTYAYSVIGTALLIFIAYKVVDTLGMYYNIVVKGERMEFLIVIKRSLILIFLLVFHLIPMVKKKLKKYAK</sequence>
<keyword evidence="1" id="KW-1133">Transmembrane helix</keyword>
<protein>
    <recommendedName>
        <fullName evidence="4">Peptide zinc metalloprotease protein</fullName>
    </recommendedName>
</protein>
<dbReference type="EMBL" id="LJOD01000026">
    <property type="protein sequence ID" value="KPE49073.1"/>
    <property type="molecule type" value="Genomic_DNA"/>
</dbReference>
<dbReference type="Proteomes" id="UP000037953">
    <property type="component" value="Unassembled WGS sequence"/>
</dbReference>
<feature type="transmembrane region" description="Helical" evidence="1">
    <location>
        <begin position="225"/>
        <end position="245"/>
    </location>
</feature>
<dbReference type="PATRIC" id="fig|253.9.peg.2829"/>